<feature type="region of interest" description="Disordered" evidence="1">
    <location>
        <begin position="351"/>
        <end position="376"/>
    </location>
</feature>
<accession>A0AA38LXP5</accession>
<organism evidence="2 3">
    <name type="scientific">Dioszegia hungarica</name>
    <dbReference type="NCBI Taxonomy" id="4972"/>
    <lineage>
        <taxon>Eukaryota</taxon>
        <taxon>Fungi</taxon>
        <taxon>Dikarya</taxon>
        <taxon>Basidiomycota</taxon>
        <taxon>Agaricomycotina</taxon>
        <taxon>Tremellomycetes</taxon>
        <taxon>Tremellales</taxon>
        <taxon>Bulleribasidiaceae</taxon>
        <taxon>Dioszegia</taxon>
    </lineage>
</organism>
<reference evidence="2" key="1">
    <citation type="journal article" date="2022" name="G3 (Bethesda)">
        <title>High quality genome of the basidiomycete yeast Dioszegia hungarica PDD-24b-2 isolated from cloud water.</title>
        <authorList>
            <person name="Jarrige D."/>
            <person name="Haridas S."/>
            <person name="Bleykasten-Grosshans C."/>
            <person name="Joly M."/>
            <person name="Nadalig T."/>
            <person name="Sancelme M."/>
            <person name="Vuilleumier S."/>
            <person name="Grigoriev I.V."/>
            <person name="Amato P."/>
            <person name="Bringel F."/>
        </authorList>
    </citation>
    <scope>NUCLEOTIDE SEQUENCE</scope>
    <source>
        <strain evidence="2">PDD-24b-2</strain>
    </source>
</reference>
<dbReference type="GeneID" id="77727435"/>
<protein>
    <submittedName>
        <fullName evidence="2">Uncharacterized protein</fullName>
    </submittedName>
</protein>
<gene>
    <name evidence="2" type="ORF">MKK02DRAFT_31195</name>
</gene>
<sequence>MVHSRIIRVSRDLHFAPSLPPHPDSLEWVAHGSLSRGFVDPSLPVAPSIAAALETALRFAHQLILHPVGLHHAAMLLGHNNAPDALIAKAIRRVLSTRRWTICLDKGIGAGKALHCSPTRLTLPVSASESTLFFGLESAQKLSRACESGPPLDRARELLLAAVDLSGALVHALRLQVTWELIRDGDYWAREISRDFERAFFGGILARAWDRERVPKTPPDPDDAERICDPSRRPIFDLDKLFLEDKRRRVHEKRGMAAAMERPMVLLSIRTRHDSAHHRVDDLWIEQVVTGKSPSSLGHVERRDPKLTLVAYDSGKFDQVSFPVVHGSERLEYEEYLTQDGFGWSICCRKGAPERGPPRPPRYSSLDAVQPPPPAV</sequence>
<dbReference type="RefSeq" id="XP_052948685.1">
    <property type="nucleotide sequence ID" value="XM_053088230.1"/>
</dbReference>
<evidence type="ECO:0000313" key="2">
    <source>
        <dbReference type="EMBL" id="KAI9638908.1"/>
    </source>
</evidence>
<dbReference type="Proteomes" id="UP001164286">
    <property type="component" value="Unassembled WGS sequence"/>
</dbReference>
<keyword evidence="3" id="KW-1185">Reference proteome</keyword>
<dbReference type="EMBL" id="JAKWFO010000002">
    <property type="protein sequence ID" value="KAI9638908.1"/>
    <property type="molecule type" value="Genomic_DNA"/>
</dbReference>
<comment type="caution">
    <text evidence="2">The sequence shown here is derived from an EMBL/GenBank/DDBJ whole genome shotgun (WGS) entry which is preliminary data.</text>
</comment>
<dbReference type="AlphaFoldDB" id="A0AA38LXP5"/>
<evidence type="ECO:0000256" key="1">
    <source>
        <dbReference type="SAM" id="MobiDB-lite"/>
    </source>
</evidence>
<proteinExistence type="predicted"/>
<evidence type="ECO:0000313" key="3">
    <source>
        <dbReference type="Proteomes" id="UP001164286"/>
    </source>
</evidence>
<name>A0AA38LXP5_9TREE</name>